<evidence type="ECO:0000313" key="4">
    <source>
        <dbReference type="Proteomes" id="UP001161247"/>
    </source>
</evidence>
<gene>
    <name evidence="3" type="ORF">OLC1_LOCUS15098</name>
</gene>
<reference evidence="3" key="1">
    <citation type="submission" date="2023-03" db="EMBL/GenBank/DDBJ databases">
        <authorList>
            <person name="Julca I."/>
        </authorList>
    </citation>
    <scope>NUCLEOTIDE SEQUENCE</scope>
</reference>
<name>A0AAV1DFG2_OLDCO</name>
<dbReference type="AlphaFoldDB" id="A0AAV1DFG2"/>
<organism evidence="3 4">
    <name type="scientific">Oldenlandia corymbosa var. corymbosa</name>
    <dbReference type="NCBI Taxonomy" id="529605"/>
    <lineage>
        <taxon>Eukaryota</taxon>
        <taxon>Viridiplantae</taxon>
        <taxon>Streptophyta</taxon>
        <taxon>Embryophyta</taxon>
        <taxon>Tracheophyta</taxon>
        <taxon>Spermatophyta</taxon>
        <taxon>Magnoliopsida</taxon>
        <taxon>eudicotyledons</taxon>
        <taxon>Gunneridae</taxon>
        <taxon>Pentapetalae</taxon>
        <taxon>asterids</taxon>
        <taxon>lamiids</taxon>
        <taxon>Gentianales</taxon>
        <taxon>Rubiaceae</taxon>
        <taxon>Rubioideae</taxon>
        <taxon>Spermacoceae</taxon>
        <taxon>Hedyotis-Oldenlandia complex</taxon>
        <taxon>Oldenlandia</taxon>
    </lineage>
</organism>
<dbReference type="PANTHER" id="PTHR31170:SF18">
    <property type="entry name" value="(WILD MALAYSIAN BANANA) HYPOTHETICAL PROTEIN"/>
    <property type="match status" value="1"/>
</dbReference>
<sequence>MALRKYTRLMPEWDRDKQEKIWKKQSIHKLPARITDLNKNAYQPRVVSFGPYHHGKPNLLAMETHKTRALICFLKRANIDFNSCVDKFTYTGSSLKDAYDALDEKFQGDGADHFMDMMIRDGCFMLEMLLHYCEEKRPSVYTESDPIFGINGKYLVPYIKRDMLMLENQLPMSLLHALLPLAYKEAPKGRGPLVRYMNNLIIKFCCPRNQGMELGECKHILDAYRKSLLLLDPNQPISEDKKDSEQPLLDPSQPTLEKKKDPEPSIRPILSEHARPEQKLKAPQEVQYPTPRPQELVNKFRRPLKSSPFLPDSWRVIDQIPSATKPREGSIGIQQRGTEQLNPPRGHHSLTVIDQIPSAATLREAGPKVQKSKAEKLSPPGQHSLTVIDQIPSATELLEAGIKIQQSKTEKLTDVSFQGGVLRLPPIIVDDMTEPVFQNLIAFEMFHHGIGNEVACYVALMDDIIDSANDVNLLHSQGIIYVNGLGSHETLAKMFNSLTKDVPIDLWSNNPINQVRRDAAQYSRKPWNQWRANLMHTYFKNPWTTLSLIAAFVILVLTVIQTIFTAGQYYQNGN</sequence>
<evidence type="ECO:0000313" key="3">
    <source>
        <dbReference type="EMBL" id="CAI9106627.1"/>
    </source>
</evidence>
<feature type="transmembrane region" description="Helical" evidence="2">
    <location>
        <begin position="543"/>
        <end position="564"/>
    </location>
</feature>
<dbReference type="PANTHER" id="PTHR31170">
    <property type="entry name" value="BNAC04G53230D PROTEIN"/>
    <property type="match status" value="1"/>
</dbReference>
<keyword evidence="2" id="KW-0472">Membrane</keyword>
<keyword evidence="2" id="KW-1133">Transmembrane helix</keyword>
<feature type="region of interest" description="Disordered" evidence="1">
    <location>
        <begin position="364"/>
        <end position="384"/>
    </location>
</feature>
<evidence type="ECO:0000256" key="2">
    <source>
        <dbReference type="SAM" id="Phobius"/>
    </source>
</evidence>
<evidence type="ECO:0000256" key="1">
    <source>
        <dbReference type="SAM" id="MobiDB-lite"/>
    </source>
</evidence>
<dbReference type="InterPro" id="IPR004158">
    <property type="entry name" value="DUF247_pln"/>
</dbReference>
<feature type="region of interest" description="Disordered" evidence="1">
    <location>
        <begin position="235"/>
        <end position="294"/>
    </location>
</feature>
<dbReference type="EMBL" id="OX459122">
    <property type="protein sequence ID" value="CAI9106627.1"/>
    <property type="molecule type" value="Genomic_DNA"/>
</dbReference>
<dbReference type="Pfam" id="PF03140">
    <property type="entry name" value="DUF247"/>
    <property type="match status" value="1"/>
</dbReference>
<protein>
    <submittedName>
        <fullName evidence="3">OLC1v1005830C1</fullName>
    </submittedName>
</protein>
<proteinExistence type="predicted"/>
<keyword evidence="2" id="KW-0812">Transmembrane</keyword>
<accession>A0AAV1DFG2</accession>
<dbReference type="Proteomes" id="UP001161247">
    <property type="component" value="Chromosome 5"/>
</dbReference>
<keyword evidence="4" id="KW-1185">Reference proteome</keyword>
<feature type="compositionally biased region" description="Basic and acidic residues" evidence="1">
    <location>
        <begin position="256"/>
        <end position="282"/>
    </location>
</feature>